<dbReference type="GO" id="GO:0019843">
    <property type="term" value="F:rRNA binding"/>
    <property type="evidence" value="ECO:0007669"/>
    <property type="project" value="UniProtKB-UniRule"/>
</dbReference>
<reference evidence="5 6" key="1">
    <citation type="journal article" date="2016" name="Nat. Commun.">
        <title>Thousands of microbial genomes shed light on interconnected biogeochemical processes in an aquifer system.</title>
        <authorList>
            <person name="Anantharaman K."/>
            <person name="Brown C.T."/>
            <person name="Hug L.A."/>
            <person name="Sharon I."/>
            <person name="Castelle C.J."/>
            <person name="Probst A.J."/>
            <person name="Thomas B.C."/>
            <person name="Singh A."/>
            <person name="Wilkins M.J."/>
            <person name="Karaoz U."/>
            <person name="Brodie E.L."/>
            <person name="Williams K.H."/>
            <person name="Hubbard S.S."/>
            <person name="Banfield J.F."/>
        </authorList>
    </citation>
    <scope>NUCLEOTIDE SEQUENCE [LARGE SCALE GENOMIC DNA]</scope>
</reference>
<evidence type="ECO:0000313" key="5">
    <source>
        <dbReference type="EMBL" id="OGZ62459.1"/>
    </source>
</evidence>
<dbReference type="EMBL" id="MHOL01000022">
    <property type="protein sequence ID" value="OGZ62459.1"/>
    <property type="molecule type" value="Genomic_DNA"/>
</dbReference>
<evidence type="ECO:0000256" key="3">
    <source>
        <dbReference type="ARBA" id="ARBA00023274"/>
    </source>
</evidence>
<evidence type="ECO:0000256" key="4">
    <source>
        <dbReference type="HAMAP-Rule" id="MF_01369"/>
    </source>
</evidence>
<dbReference type="InterPro" id="IPR012678">
    <property type="entry name" value="Ribosomal_uL23/eL15/eS24_sf"/>
</dbReference>
<dbReference type="SUPFAM" id="SSF54189">
    <property type="entry name" value="Ribosomal proteins S24e, L23 and L15e"/>
    <property type="match status" value="1"/>
</dbReference>
<comment type="similarity">
    <text evidence="1 4">Belongs to the universal ribosomal protein uL23 family.</text>
</comment>
<protein>
    <recommendedName>
        <fullName evidence="4">Large ribosomal subunit protein uL23</fullName>
    </recommendedName>
</protein>
<dbReference type="GO" id="GO:0003735">
    <property type="term" value="F:structural constituent of ribosome"/>
    <property type="evidence" value="ECO:0007669"/>
    <property type="project" value="InterPro"/>
</dbReference>
<keyword evidence="3 4" id="KW-0687">Ribonucleoprotein</keyword>
<dbReference type="GO" id="GO:1990904">
    <property type="term" value="C:ribonucleoprotein complex"/>
    <property type="evidence" value="ECO:0007669"/>
    <property type="project" value="UniProtKB-KW"/>
</dbReference>
<dbReference type="GO" id="GO:0005840">
    <property type="term" value="C:ribosome"/>
    <property type="evidence" value="ECO:0007669"/>
    <property type="project" value="UniProtKB-KW"/>
</dbReference>
<evidence type="ECO:0000256" key="2">
    <source>
        <dbReference type="ARBA" id="ARBA00022980"/>
    </source>
</evidence>
<accession>A0A1G2HJ66</accession>
<proteinExistence type="inferred from homology"/>
<dbReference type="Proteomes" id="UP000178991">
    <property type="component" value="Unassembled WGS sequence"/>
</dbReference>
<evidence type="ECO:0000256" key="1">
    <source>
        <dbReference type="ARBA" id="ARBA00006700"/>
    </source>
</evidence>
<dbReference type="InterPro" id="IPR013025">
    <property type="entry name" value="Ribosomal_uL23-like"/>
</dbReference>
<comment type="subunit">
    <text evidence="4">Part of the 50S ribosomal subunit. Contacts protein L29, and trigger factor when it is bound to the ribosome.</text>
</comment>
<keyword evidence="4" id="KW-0699">rRNA-binding</keyword>
<evidence type="ECO:0000313" key="6">
    <source>
        <dbReference type="Proteomes" id="UP000178991"/>
    </source>
</evidence>
<comment type="caution">
    <text evidence="5">The sequence shown here is derived from an EMBL/GenBank/DDBJ whole genome shotgun (WGS) entry which is preliminary data.</text>
</comment>
<dbReference type="Pfam" id="PF00276">
    <property type="entry name" value="Ribosomal_L23"/>
    <property type="match status" value="1"/>
</dbReference>
<organism evidence="5 6">
    <name type="scientific">Candidatus Staskawiczbacteria bacterium RIFCSPHIGHO2_01_FULL_34_27</name>
    <dbReference type="NCBI Taxonomy" id="1802199"/>
    <lineage>
        <taxon>Bacteria</taxon>
        <taxon>Candidatus Staskawicziibacteriota</taxon>
    </lineage>
</organism>
<dbReference type="AlphaFoldDB" id="A0A1G2HJ66"/>
<comment type="function">
    <text evidence="4">One of the early assembly proteins it binds 23S rRNA. One of the proteins that surrounds the polypeptide exit tunnel on the outside of the ribosome. Forms the main docking site for trigger factor binding to the ribosome.</text>
</comment>
<gene>
    <name evidence="4" type="primary">rplW</name>
    <name evidence="5" type="ORF">A2639_00920</name>
</gene>
<keyword evidence="2 4" id="KW-0689">Ribosomal protein</keyword>
<keyword evidence="4" id="KW-0694">RNA-binding</keyword>
<name>A0A1G2HJ66_9BACT</name>
<dbReference type="NCBIfam" id="NF004363">
    <property type="entry name" value="PRK05738.2-4"/>
    <property type="match status" value="1"/>
</dbReference>
<sequence length="108" mass="12464">MKEVVKEAKEKKSKKDYKFSYAVIREPHISEKATYLGNSDKYTFKVYDNANKLEIKKSIEGIYRVDVLAVNIIKIPAKKRRIGKTQGFKKGHTKAIVTIKEGQKIEVF</sequence>
<dbReference type="InterPro" id="IPR012677">
    <property type="entry name" value="Nucleotide-bd_a/b_plait_sf"/>
</dbReference>
<dbReference type="GO" id="GO:0006412">
    <property type="term" value="P:translation"/>
    <property type="evidence" value="ECO:0007669"/>
    <property type="project" value="UniProtKB-UniRule"/>
</dbReference>
<dbReference type="HAMAP" id="MF_01369_B">
    <property type="entry name" value="Ribosomal_uL23_B"/>
    <property type="match status" value="1"/>
</dbReference>
<dbReference type="Gene3D" id="3.30.70.330">
    <property type="match status" value="1"/>
</dbReference>